<dbReference type="EMBL" id="HBFK01002116">
    <property type="protein sequence ID" value="CAD8734768.1"/>
    <property type="molecule type" value="Transcribed_RNA"/>
</dbReference>
<feature type="transmembrane region" description="Helical" evidence="6">
    <location>
        <begin position="176"/>
        <end position="199"/>
    </location>
</feature>
<sequence>MPGQRSLSAVLAASCIACSVMTASAFSPAALGSLPLKSSAFSASASAPLPPPRRAAGGGLVGMRMQEEGITPVQRLTACLPYVLPLADGFEWGRYVFEQVPIMALPFVPLFPIMGILNLPFVSFGIFIFLFSFVARNPEIPRFVRFNTLQAIYIDIALIFPQLFKSLMGATGGLPAEIGVPLTNFVFYCMAASVSYCVIKNAIGETPNELPLISESVDNQMPF</sequence>
<name>A0A6U2G7E7_HEMAN</name>
<dbReference type="AlphaFoldDB" id="A0A6U2G7E7"/>
<keyword evidence="3 6" id="KW-0812">Transmembrane</keyword>
<keyword evidence="5 6" id="KW-0472">Membrane</keyword>
<evidence type="ECO:0000256" key="7">
    <source>
        <dbReference type="SAM" id="SignalP"/>
    </source>
</evidence>
<keyword evidence="4 6" id="KW-1133">Transmembrane helix</keyword>
<keyword evidence="7" id="KW-0732">Signal</keyword>
<evidence type="ECO:0000313" key="8">
    <source>
        <dbReference type="EMBL" id="CAD8734768.1"/>
    </source>
</evidence>
<comment type="similarity">
    <text evidence="2">Belongs to the Tic20 family.</text>
</comment>
<organism evidence="8">
    <name type="scientific">Hemiselmis andersenii</name>
    <name type="common">Cryptophyte alga</name>
    <dbReference type="NCBI Taxonomy" id="464988"/>
    <lineage>
        <taxon>Eukaryota</taxon>
        <taxon>Cryptophyceae</taxon>
        <taxon>Cryptomonadales</taxon>
        <taxon>Hemiselmidaceae</taxon>
        <taxon>Hemiselmis</taxon>
    </lineage>
</organism>
<dbReference type="PANTHER" id="PTHR33510">
    <property type="entry name" value="PROTEIN TIC 20-II, CHLOROPLASTIC"/>
    <property type="match status" value="1"/>
</dbReference>
<evidence type="ECO:0000313" key="9">
    <source>
        <dbReference type="EMBL" id="CAD8954514.1"/>
    </source>
</evidence>
<comment type="subcellular location">
    <subcellularLocation>
        <location evidence="1">Plastid</location>
        <location evidence="1">Chloroplast membrane</location>
        <topology evidence="1">Multi-pass membrane protein</topology>
    </subcellularLocation>
</comment>
<evidence type="ECO:0000256" key="4">
    <source>
        <dbReference type="ARBA" id="ARBA00022989"/>
    </source>
</evidence>
<evidence type="ECO:0000256" key="6">
    <source>
        <dbReference type="SAM" id="Phobius"/>
    </source>
</evidence>
<evidence type="ECO:0000256" key="2">
    <source>
        <dbReference type="ARBA" id="ARBA00009596"/>
    </source>
</evidence>
<feature type="transmembrane region" description="Helical" evidence="6">
    <location>
        <begin position="110"/>
        <end position="134"/>
    </location>
</feature>
<feature type="chain" id="PRO_5036191948" description="Protein TIC 20" evidence="7">
    <location>
        <begin position="26"/>
        <end position="223"/>
    </location>
</feature>
<dbReference type="Pfam" id="PF16166">
    <property type="entry name" value="TIC20"/>
    <property type="match status" value="1"/>
</dbReference>
<reference evidence="8" key="1">
    <citation type="submission" date="2021-01" db="EMBL/GenBank/DDBJ databases">
        <authorList>
            <person name="Corre E."/>
            <person name="Pelletier E."/>
            <person name="Niang G."/>
            <person name="Scheremetjew M."/>
            <person name="Finn R."/>
            <person name="Kale V."/>
            <person name="Holt S."/>
            <person name="Cochrane G."/>
            <person name="Meng A."/>
            <person name="Brown T."/>
            <person name="Cohen L."/>
        </authorList>
    </citation>
    <scope>NUCLEOTIDE SEQUENCE</scope>
    <source>
        <strain evidence="8">CCMP441</strain>
        <strain evidence="9">CCMP644</strain>
    </source>
</reference>
<evidence type="ECO:0000256" key="3">
    <source>
        <dbReference type="ARBA" id="ARBA00022692"/>
    </source>
</evidence>
<gene>
    <name evidence="9" type="ORF">HAND00432_LOCUS9052</name>
    <name evidence="8" type="ORF">HAND1043_LOCUS1259</name>
</gene>
<feature type="signal peptide" evidence="7">
    <location>
        <begin position="1"/>
        <end position="25"/>
    </location>
</feature>
<proteinExistence type="inferred from homology"/>
<dbReference type="GO" id="GO:0031969">
    <property type="term" value="C:chloroplast membrane"/>
    <property type="evidence" value="ECO:0007669"/>
    <property type="project" value="UniProtKB-SubCell"/>
</dbReference>
<evidence type="ECO:0000256" key="5">
    <source>
        <dbReference type="ARBA" id="ARBA00023136"/>
    </source>
</evidence>
<dbReference type="InterPro" id="IPR005691">
    <property type="entry name" value="Tic20"/>
</dbReference>
<protein>
    <recommendedName>
        <fullName evidence="10">Protein TIC 20</fullName>
    </recommendedName>
</protein>
<dbReference type="PANTHER" id="PTHR33510:SF5">
    <property type="entry name" value="PROTEIN TIC 20-II, CHLOROPLASTIC"/>
    <property type="match status" value="1"/>
</dbReference>
<accession>A0A6U2G7E7</accession>
<feature type="transmembrane region" description="Helical" evidence="6">
    <location>
        <begin position="146"/>
        <end position="164"/>
    </location>
</feature>
<evidence type="ECO:0008006" key="10">
    <source>
        <dbReference type="Google" id="ProtNLM"/>
    </source>
</evidence>
<dbReference type="EMBL" id="HBFX01015076">
    <property type="protein sequence ID" value="CAD8954514.1"/>
    <property type="molecule type" value="Transcribed_RNA"/>
</dbReference>
<evidence type="ECO:0000256" key="1">
    <source>
        <dbReference type="ARBA" id="ARBA00004508"/>
    </source>
</evidence>